<dbReference type="InterPro" id="IPR029045">
    <property type="entry name" value="ClpP/crotonase-like_dom_sf"/>
</dbReference>
<dbReference type="NCBIfam" id="TIGR00225">
    <property type="entry name" value="prc"/>
    <property type="match status" value="1"/>
</dbReference>
<reference evidence="9" key="1">
    <citation type="submission" date="2013-12" db="EMBL/GenBank/DDBJ databases">
        <authorList>
            <person name="Linke B."/>
        </authorList>
    </citation>
    <scope>NUCLEOTIDE SEQUENCE [LARGE SCALE GENOMIC DNA]</scope>
    <source>
        <strain evidence="9">CRIB-18</strain>
    </source>
</reference>
<dbReference type="PROSITE" id="PS50106">
    <property type="entry name" value="PDZ"/>
    <property type="match status" value="1"/>
</dbReference>
<feature type="domain" description="PDZ" evidence="8">
    <location>
        <begin position="231"/>
        <end position="298"/>
    </location>
</feature>
<keyword evidence="7" id="KW-0732">Signal</keyword>
<evidence type="ECO:0000259" key="8">
    <source>
        <dbReference type="PROSITE" id="PS50106"/>
    </source>
</evidence>
<keyword evidence="3 5" id="KW-0378">Hydrolase</keyword>
<dbReference type="STRING" id="1437425.CSEC_1997"/>
<dbReference type="PANTHER" id="PTHR32060">
    <property type="entry name" value="TAIL-SPECIFIC PROTEASE"/>
    <property type="match status" value="1"/>
</dbReference>
<gene>
    <name evidence="9" type="primary">tsp3</name>
    <name evidence="9" type="ORF">CSEC_1997</name>
</gene>
<dbReference type="Gene3D" id="3.30.750.44">
    <property type="match status" value="1"/>
</dbReference>
<dbReference type="Pfam" id="PF03572">
    <property type="entry name" value="Peptidase_S41"/>
    <property type="match status" value="1"/>
</dbReference>
<comment type="caution">
    <text evidence="9">The sequence shown here is derived from an EMBL/GenBank/DDBJ whole genome shotgun (WGS) entry which is preliminary data.</text>
</comment>
<dbReference type="Proteomes" id="UP000031552">
    <property type="component" value="Unassembled WGS sequence"/>
</dbReference>
<name>A0A090D306_9BACT</name>
<accession>A0A090D306</accession>
<dbReference type="SUPFAM" id="SSF50156">
    <property type="entry name" value="PDZ domain-like"/>
    <property type="match status" value="1"/>
</dbReference>
<evidence type="ECO:0000256" key="5">
    <source>
        <dbReference type="RuleBase" id="RU004404"/>
    </source>
</evidence>
<dbReference type="Gene3D" id="3.90.226.10">
    <property type="entry name" value="2-enoyl-CoA Hydratase, Chain A, domain 1"/>
    <property type="match status" value="1"/>
</dbReference>
<dbReference type="eggNOG" id="COG0793">
    <property type="taxonomic scope" value="Bacteria"/>
</dbReference>
<dbReference type="GO" id="GO:0004252">
    <property type="term" value="F:serine-type endopeptidase activity"/>
    <property type="evidence" value="ECO:0007669"/>
    <property type="project" value="UniProtKB-EC"/>
</dbReference>
<evidence type="ECO:0000256" key="4">
    <source>
        <dbReference type="ARBA" id="ARBA00022825"/>
    </source>
</evidence>
<dbReference type="GO" id="GO:0006508">
    <property type="term" value="P:proteolysis"/>
    <property type="evidence" value="ECO:0007669"/>
    <property type="project" value="UniProtKB-KW"/>
</dbReference>
<dbReference type="OrthoDB" id="9812068at2"/>
<dbReference type="InterPro" id="IPR001478">
    <property type="entry name" value="PDZ"/>
</dbReference>
<comment type="similarity">
    <text evidence="1 5">Belongs to the peptidase S41A family.</text>
</comment>
<dbReference type="InterPro" id="IPR036034">
    <property type="entry name" value="PDZ_sf"/>
</dbReference>
<dbReference type="Gene3D" id="2.30.42.10">
    <property type="match status" value="1"/>
</dbReference>
<evidence type="ECO:0000313" key="9">
    <source>
        <dbReference type="EMBL" id="CDR34803.1"/>
    </source>
</evidence>
<dbReference type="SUPFAM" id="SSF52096">
    <property type="entry name" value="ClpP/crotonase"/>
    <property type="match status" value="1"/>
</dbReference>
<evidence type="ECO:0000256" key="1">
    <source>
        <dbReference type="ARBA" id="ARBA00009179"/>
    </source>
</evidence>
<dbReference type="CDD" id="cd06782">
    <property type="entry name" value="cpPDZ_CPP-like"/>
    <property type="match status" value="1"/>
</dbReference>
<dbReference type="GO" id="GO:0007165">
    <property type="term" value="P:signal transduction"/>
    <property type="evidence" value="ECO:0007669"/>
    <property type="project" value="TreeGrafter"/>
</dbReference>
<evidence type="ECO:0000256" key="7">
    <source>
        <dbReference type="SAM" id="SignalP"/>
    </source>
</evidence>
<feature type="chain" id="PRO_5001853853" evidence="7">
    <location>
        <begin position="21"/>
        <end position="660"/>
    </location>
</feature>
<sequence length="660" mass="73978">MCRFLLFFMALTFIFTTSLRSLDHPLQAEDVKKVMNDILSQHVNTKKLSEVVVKHSFKQYIEQADPQRIYLTQEEVKPFLNMSDSEVKKVLQDYEANRFDSYKKLNRVIQTAMKRAQKERSNPDFRDYEGASFQEVPGFANSISDLKLRQQEHYANFGNSEEKRLGASNKALILKKYNEKMLNHESEYVASSDVKGSELDNLFYMHLLKALTKSLDAHTSYLSDSEAYDMRIRLEKSFVGIGIELDKQDKGYVVSKIIDQSPASRSGRVEVNDRILKINGASIENEPLEEVMGRLRGTKGTKVDLLLSNKQGSIKSVNLTREDVAVNEGRAELKEIPFENGVIGIIKLTTFYQSDLGVSAERDVKEAIQKLQKGGRPIKGLILDLRQNSGGFLSQAVKVAGLFITNGVVVISKYSDGEERFYRDMDGKTSYDGPLIILTSKMTASAAEIVAQALQDYGVGVIVGDKQTFGKGTIQSQTVTDGQGEGSYFKVTVGKYYTVSGKTPQELGVKADVVVPSPLSLEEFGEEYLEDRLSNDRISASFRDSLSDIDPGLKPWYLRYYMPTIQKKSMWWHEHLGELQRKSSIRLANNANYQNFLKSGSMTSELPSTALSPEKSDMQLAEAINVAKDMSILESKLHNSSRIALESPKKNTSTSGSEGE</sequence>
<evidence type="ECO:0000256" key="6">
    <source>
        <dbReference type="SAM" id="MobiDB-lite"/>
    </source>
</evidence>
<dbReference type="InterPro" id="IPR004447">
    <property type="entry name" value="Peptidase_S41A"/>
</dbReference>
<protein>
    <submittedName>
        <fullName evidence="9">Tail-specific protease</fullName>
        <ecNumber evidence="9">3.4.21.102</ecNumber>
    </submittedName>
</protein>
<evidence type="ECO:0000256" key="3">
    <source>
        <dbReference type="ARBA" id="ARBA00022801"/>
    </source>
</evidence>
<feature type="region of interest" description="Disordered" evidence="6">
    <location>
        <begin position="641"/>
        <end position="660"/>
    </location>
</feature>
<keyword evidence="4 5" id="KW-0720">Serine protease</keyword>
<dbReference type="InterPro" id="IPR040573">
    <property type="entry name" value="TSP_N"/>
</dbReference>
<dbReference type="SMART" id="SM00245">
    <property type="entry name" value="TSPc"/>
    <property type="match status" value="1"/>
</dbReference>
<proteinExistence type="inferred from homology"/>
<evidence type="ECO:0000256" key="2">
    <source>
        <dbReference type="ARBA" id="ARBA00022670"/>
    </source>
</evidence>
<dbReference type="GO" id="GO:0030288">
    <property type="term" value="C:outer membrane-bounded periplasmic space"/>
    <property type="evidence" value="ECO:0007669"/>
    <property type="project" value="TreeGrafter"/>
</dbReference>
<dbReference type="CDD" id="cd07560">
    <property type="entry name" value="Peptidase_S41_CPP"/>
    <property type="match status" value="1"/>
</dbReference>
<reference evidence="9" key="2">
    <citation type="submission" date="2014-09" db="EMBL/GenBank/DDBJ databases">
        <title>Criblamydia sequanensis harbors a mega-plasmid encoding arsenite resistance.</title>
        <authorList>
            <person name="Bertelli C."/>
            <person name="Goesmann A."/>
            <person name="Greub G."/>
        </authorList>
    </citation>
    <scope>NUCLEOTIDE SEQUENCE [LARGE SCALE GENOMIC DNA]</scope>
    <source>
        <strain evidence="9">CRIB-18</strain>
    </source>
</reference>
<evidence type="ECO:0000313" key="10">
    <source>
        <dbReference type="Proteomes" id="UP000031552"/>
    </source>
</evidence>
<feature type="signal peptide" evidence="7">
    <location>
        <begin position="1"/>
        <end position="20"/>
    </location>
</feature>
<dbReference type="AlphaFoldDB" id="A0A090D306"/>
<dbReference type="Pfam" id="PF00595">
    <property type="entry name" value="PDZ"/>
    <property type="match status" value="1"/>
</dbReference>
<keyword evidence="2 5" id="KW-0645">Protease</keyword>
<keyword evidence="10" id="KW-1185">Reference proteome</keyword>
<dbReference type="InterPro" id="IPR005151">
    <property type="entry name" value="Tail-specific_protease"/>
</dbReference>
<dbReference type="Pfam" id="PF17804">
    <property type="entry name" value="TSP_NTD"/>
    <property type="match status" value="1"/>
</dbReference>
<dbReference type="EC" id="3.4.21.102" evidence="9"/>
<dbReference type="EMBL" id="CCEJ010000009">
    <property type="protein sequence ID" value="CDR34803.1"/>
    <property type="molecule type" value="Genomic_DNA"/>
</dbReference>
<dbReference type="SMART" id="SM00228">
    <property type="entry name" value="PDZ"/>
    <property type="match status" value="1"/>
</dbReference>
<dbReference type="PANTHER" id="PTHR32060:SF30">
    <property type="entry name" value="CARBOXY-TERMINAL PROCESSING PROTEASE CTPA"/>
    <property type="match status" value="1"/>
</dbReference>
<feature type="compositionally biased region" description="Polar residues" evidence="6">
    <location>
        <begin position="650"/>
        <end position="660"/>
    </location>
</feature>
<dbReference type="RefSeq" id="WP_053331994.1">
    <property type="nucleotide sequence ID" value="NZ_CCEJ010000009.1"/>
</dbReference>
<organism evidence="9 10">
    <name type="scientific">Candidatus Criblamydia sequanensis CRIB-18</name>
    <dbReference type="NCBI Taxonomy" id="1437425"/>
    <lineage>
        <taxon>Bacteria</taxon>
        <taxon>Pseudomonadati</taxon>
        <taxon>Chlamydiota</taxon>
        <taxon>Chlamydiia</taxon>
        <taxon>Parachlamydiales</taxon>
        <taxon>Candidatus Criblamydiaceae</taxon>
        <taxon>Candidatus Criblamydia</taxon>
    </lineage>
</organism>